<dbReference type="RefSeq" id="XP_007411347.1">
    <property type="nucleotide sequence ID" value="XM_007411285.1"/>
</dbReference>
<dbReference type="InParanoid" id="F4RQD6"/>
<organism evidence="3">
    <name type="scientific">Melampsora larici-populina (strain 98AG31 / pathotype 3-4-7)</name>
    <name type="common">Poplar leaf rust fungus</name>
    <dbReference type="NCBI Taxonomy" id="747676"/>
    <lineage>
        <taxon>Eukaryota</taxon>
        <taxon>Fungi</taxon>
        <taxon>Dikarya</taxon>
        <taxon>Basidiomycota</taxon>
        <taxon>Pucciniomycotina</taxon>
        <taxon>Pucciniomycetes</taxon>
        <taxon>Pucciniales</taxon>
        <taxon>Melampsoraceae</taxon>
        <taxon>Melampsora</taxon>
    </lineage>
</organism>
<reference evidence="3" key="1">
    <citation type="journal article" date="2011" name="Proc. Natl. Acad. Sci. U.S.A.">
        <title>Obligate biotrophy features unraveled by the genomic analysis of rust fungi.</title>
        <authorList>
            <person name="Duplessis S."/>
            <person name="Cuomo C.A."/>
            <person name="Lin Y.-C."/>
            <person name="Aerts A."/>
            <person name="Tisserant E."/>
            <person name="Veneault-Fourrey C."/>
            <person name="Joly D.L."/>
            <person name="Hacquard S."/>
            <person name="Amselem J."/>
            <person name="Cantarel B.L."/>
            <person name="Chiu R."/>
            <person name="Coutinho P.M."/>
            <person name="Feau N."/>
            <person name="Field M."/>
            <person name="Frey P."/>
            <person name="Gelhaye E."/>
            <person name="Goldberg J."/>
            <person name="Grabherr M.G."/>
            <person name="Kodira C.D."/>
            <person name="Kohler A."/>
            <person name="Kuees U."/>
            <person name="Lindquist E.A."/>
            <person name="Lucas S.M."/>
            <person name="Mago R."/>
            <person name="Mauceli E."/>
            <person name="Morin E."/>
            <person name="Murat C."/>
            <person name="Pangilinan J.L."/>
            <person name="Park R."/>
            <person name="Pearson M."/>
            <person name="Quesneville H."/>
            <person name="Rouhier N."/>
            <person name="Sakthikumar S."/>
            <person name="Salamov A.A."/>
            <person name="Schmutz J."/>
            <person name="Selles B."/>
            <person name="Shapiro H."/>
            <person name="Tanguay P."/>
            <person name="Tuskan G.A."/>
            <person name="Henrissat B."/>
            <person name="Van de Peer Y."/>
            <person name="Rouze P."/>
            <person name="Ellis J.G."/>
            <person name="Dodds P.N."/>
            <person name="Schein J.E."/>
            <person name="Zhong S."/>
            <person name="Hamelin R.C."/>
            <person name="Grigoriev I.V."/>
            <person name="Szabo L.J."/>
            <person name="Martin F."/>
        </authorList>
    </citation>
    <scope>NUCLEOTIDE SEQUENCE [LARGE SCALE GENOMIC DNA]</scope>
    <source>
        <strain evidence="3">98AG31 / pathotype 3-4-7</strain>
    </source>
</reference>
<keyword evidence="3" id="KW-1185">Reference proteome</keyword>
<dbReference type="EMBL" id="GL883113">
    <property type="protein sequence ID" value="EGG05425.1"/>
    <property type="molecule type" value="Genomic_DNA"/>
</dbReference>
<dbReference type="OrthoDB" id="10529435at2759"/>
<name>F4RQD6_MELLP</name>
<proteinExistence type="predicted"/>
<dbReference type="VEuPathDB" id="FungiDB:MELLADRAFT_107671"/>
<evidence type="ECO:0000313" key="2">
    <source>
        <dbReference type="EMBL" id="EGG05425.1"/>
    </source>
</evidence>
<dbReference type="AlphaFoldDB" id="F4RQD6"/>
<evidence type="ECO:0000313" key="3">
    <source>
        <dbReference type="Proteomes" id="UP000001072"/>
    </source>
</evidence>
<dbReference type="Proteomes" id="UP000001072">
    <property type="component" value="Unassembled WGS sequence"/>
</dbReference>
<accession>F4RQD6</accession>
<dbReference type="HOGENOM" id="CLU_871778_0_0_1"/>
<sequence length="319" mass="35064">MTLKLEATRNPTSFLDESRKRNLFNFKLSTSLFLAIILCGQVLVMALPLPSPSFNVVSSLAEVSSKNHAVGIKDATKGLDTVKSTERVLVSPREHSFRDLGVEDAVNLDSIKSAEDALRTKKILDPASSPNLKNFSPDTLESKDLPQMDDASGIGKEGLSLPSSTDKSKLPENQIPPEDSDRFGKLKSNRFLSWIAQFKNWSKKIAESFSKLIRRVKVKQTPLKDTLLQSAKNSKQTLGKVKTSVKPSRIQLIQTVIKRYAKALKVKYKRLVWDTTTTAPPSTATAKDGSGASPYFPSSTNAIVMEKPNPDGGICMRTV</sequence>
<evidence type="ECO:0000256" key="1">
    <source>
        <dbReference type="SAM" id="MobiDB-lite"/>
    </source>
</evidence>
<dbReference type="KEGG" id="mlr:MELLADRAFT_107671"/>
<feature type="compositionally biased region" description="Polar residues" evidence="1">
    <location>
        <begin position="129"/>
        <end position="139"/>
    </location>
</feature>
<feature type="region of interest" description="Disordered" evidence="1">
    <location>
        <begin position="129"/>
        <end position="182"/>
    </location>
</feature>
<protein>
    <submittedName>
        <fullName evidence="2">Uncharacterized protein</fullName>
    </submittedName>
</protein>
<dbReference type="GeneID" id="18923238"/>
<gene>
    <name evidence="2" type="ORF">MELLADRAFT_107671</name>
</gene>